<keyword evidence="3" id="KW-1185">Reference proteome</keyword>
<accession>A0A6D2KCK1</accession>
<feature type="domain" description="DUF7903" evidence="1">
    <location>
        <begin position="1"/>
        <end position="127"/>
    </location>
</feature>
<evidence type="ECO:0000259" key="1">
    <source>
        <dbReference type="Pfam" id="PF25475"/>
    </source>
</evidence>
<dbReference type="Pfam" id="PF25475">
    <property type="entry name" value="DUF7903"/>
    <property type="match status" value="1"/>
</dbReference>
<gene>
    <name evidence="2" type="ORF">MERR_LOCUS39374</name>
</gene>
<protein>
    <recommendedName>
        <fullName evidence="1">DUF7903 domain-containing protein</fullName>
    </recommendedName>
</protein>
<dbReference type="PANTHER" id="PTHR35481">
    <property type="entry name" value="DNA-DIRECTED RNA POLYMERASE SUBUNIT ALPHA"/>
    <property type="match status" value="1"/>
</dbReference>
<name>A0A6D2KCK1_9BRAS</name>
<dbReference type="Proteomes" id="UP000467841">
    <property type="component" value="Unassembled WGS sequence"/>
</dbReference>
<sequence>MRLVLASKRKMTTLTENEMNCINGLLDSATVDPNVNGGLRWPLGRSSSGDGYRVSEACHAKSTVYTKGTLRLRVRETDRFNERIGTGEIKREVTLMLKDLNTKFQEENIERACVLAMLRETLGTLWDFLHCDAYLT</sequence>
<dbReference type="AlphaFoldDB" id="A0A6D2KCK1"/>
<reference evidence="2" key="1">
    <citation type="submission" date="2020-01" db="EMBL/GenBank/DDBJ databases">
        <authorList>
            <person name="Mishra B."/>
        </authorList>
    </citation>
    <scope>NUCLEOTIDE SEQUENCE [LARGE SCALE GENOMIC DNA]</scope>
</reference>
<dbReference type="InterPro" id="IPR057225">
    <property type="entry name" value="DUF7903"/>
</dbReference>
<organism evidence="2 3">
    <name type="scientific">Microthlaspi erraticum</name>
    <dbReference type="NCBI Taxonomy" id="1685480"/>
    <lineage>
        <taxon>Eukaryota</taxon>
        <taxon>Viridiplantae</taxon>
        <taxon>Streptophyta</taxon>
        <taxon>Embryophyta</taxon>
        <taxon>Tracheophyta</taxon>
        <taxon>Spermatophyta</taxon>
        <taxon>Magnoliopsida</taxon>
        <taxon>eudicotyledons</taxon>
        <taxon>Gunneridae</taxon>
        <taxon>Pentapetalae</taxon>
        <taxon>rosids</taxon>
        <taxon>malvids</taxon>
        <taxon>Brassicales</taxon>
        <taxon>Brassicaceae</taxon>
        <taxon>Coluteocarpeae</taxon>
        <taxon>Microthlaspi</taxon>
    </lineage>
</organism>
<comment type="caution">
    <text evidence="2">The sequence shown here is derived from an EMBL/GenBank/DDBJ whole genome shotgun (WGS) entry which is preliminary data.</text>
</comment>
<evidence type="ECO:0000313" key="3">
    <source>
        <dbReference type="Proteomes" id="UP000467841"/>
    </source>
</evidence>
<dbReference type="PANTHER" id="PTHR35481:SF2">
    <property type="entry name" value="(RAPE) HYPOTHETICAL PROTEIN"/>
    <property type="match status" value="1"/>
</dbReference>
<dbReference type="EMBL" id="CACVBM020001496">
    <property type="protein sequence ID" value="CAA7052139.1"/>
    <property type="molecule type" value="Genomic_DNA"/>
</dbReference>
<evidence type="ECO:0000313" key="2">
    <source>
        <dbReference type="EMBL" id="CAA7052139.1"/>
    </source>
</evidence>
<proteinExistence type="predicted"/>
<dbReference type="OrthoDB" id="2014147at2759"/>